<dbReference type="Gene3D" id="3.40.50.1820">
    <property type="entry name" value="alpha/beta hydrolase"/>
    <property type="match status" value="1"/>
</dbReference>
<protein>
    <recommendedName>
        <fullName evidence="1">AB hydrolase-1 domain-containing protein</fullName>
    </recommendedName>
</protein>
<dbReference type="STRING" id="1797513.A2782_00530"/>
<dbReference type="EMBL" id="MHBW01000030">
    <property type="protein sequence ID" value="OGY08249.1"/>
    <property type="molecule type" value="Genomic_DNA"/>
</dbReference>
<organism evidence="2 3">
    <name type="scientific">Candidatus Blackburnbacteria bacterium RIFCSPHIGHO2_01_FULL_43_15b</name>
    <dbReference type="NCBI Taxonomy" id="1797513"/>
    <lineage>
        <taxon>Bacteria</taxon>
        <taxon>Candidatus Blackburniibacteriota</taxon>
    </lineage>
</organism>
<accession>A0A1G1UYM6</accession>
<name>A0A1G1UYM6_9BACT</name>
<proteinExistence type="predicted"/>
<feature type="domain" description="AB hydrolase-1" evidence="1">
    <location>
        <begin position="56"/>
        <end position="104"/>
    </location>
</feature>
<gene>
    <name evidence="2" type="ORF">A2782_00530</name>
</gene>
<dbReference type="SUPFAM" id="SSF53474">
    <property type="entry name" value="alpha/beta-Hydrolases"/>
    <property type="match status" value="1"/>
</dbReference>
<dbReference type="InterPro" id="IPR029058">
    <property type="entry name" value="AB_hydrolase_fold"/>
</dbReference>
<comment type="caution">
    <text evidence="2">The sequence shown here is derived from an EMBL/GenBank/DDBJ whole genome shotgun (WGS) entry which is preliminary data.</text>
</comment>
<dbReference type="Proteomes" id="UP000177967">
    <property type="component" value="Unassembled WGS sequence"/>
</dbReference>
<sequence length="211" mass="23741">MSKALFVFPGWSLGESSYKKLVSNLSGWNIVFVPYVEIASRKTLNEISDEVSVFLKGTENVFVLGHSLGGILAMDFAARYPQKVSHLFLANSVGNIYDLPLHLLFQGFAKNNLAYARFAFWEQVRSFGRVVSNLRTQIKLVKHAARYDSSEVAKKVKVSTTLLWGTEDHLVSVEAGKRLHGLIVGSSFYAIENEGHDWIVHKPEYLLKHLN</sequence>
<evidence type="ECO:0000313" key="2">
    <source>
        <dbReference type="EMBL" id="OGY08249.1"/>
    </source>
</evidence>
<dbReference type="PANTHER" id="PTHR43689:SF8">
    <property type="entry name" value="ALPHA_BETA-HYDROLASES SUPERFAMILY PROTEIN"/>
    <property type="match status" value="1"/>
</dbReference>
<dbReference type="InterPro" id="IPR000073">
    <property type="entry name" value="AB_hydrolase_1"/>
</dbReference>
<dbReference type="AlphaFoldDB" id="A0A1G1UYM6"/>
<dbReference type="PANTHER" id="PTHR43689">
    <property type="entry name" value="HYDROLASE"/>
    <property type="match status" value="1"/>
</dbReference>
<evidence type="ECO:0000313" key="3">
    <source>
        <dbReference type="Proteomes" id="UP000177967"/>
    </source>
</evidence>
<reference evidence="2 3" key="1">
    <citation type="journal article" date="2016" name="Nat. Commun.">
        <title>Thousands of microbial genomes shed light on interconnected biogeochemical processes in an aquifer system.</title>
        <authorList>
            <person name="Anantharaman K."/>
            <person name="Brown C.T."/>
            <person name="Hug L.A."/>
            <person name="Sharon I."/>
            <person name="Castelle C.J."/>
            <person name="Probst A.J."/>
            <person name="Thomas B.C."/>
            <person name="Singh A."/>
            <person name="Wilkins M.J."/>
            <person name="Karaoz U."/>
            <person name="Brodie E.L."/>
            <person name="Williams K.H."/>
            <person name="Hubbard S.S."/>
            <person name="Banfield J.F."/>
        </authorList>
    </citation>
    <scope>NUCLEOTIDE SEQUENCE [LARGE SCALE GENOMIC DNA]</scope>
</reference>
<dbReference type="Pfam" id="PF00561">
    <property type="entry name" value="Abhydrolase_1"/>
    <property type="match status" value="1"/>
</dbReference>
<evidence type="ECO:0000259" key="1">
    <source>
        <dbReference type="Pfam" id="PF00561"/>
    </source>
</evidence>